<sequence length="107" mass="12109">MFGESMGELMWGESVLSRPRRYRAHFSYTGTLEIGATLTIDTGDDLAPDSESVSIVKDYLGVKTNERDNFSGEWLYFLPQGTVYLIWADGEGVRTVGLVVKHRDRWS</sequence>
<name>X0W3K8_9ZZZZ</name>
<evidence type="ECO:0000313" key="1">
    <source>
        <dbReference type="EMBL" id="GAG07311.1"/>
    </source>
</evidence>
<accession>X0W3K8</accession>
<gene>
    <name evidence="1" type="ORF">S01H1_38721</name>
</gene>
<dbReference type="AlphaFoldDB" id="X0W3K8"/>
<proteinExistence type="predicted"/>
<protein>
    <submittedName>
        <fullName evidence="1">Uncharacterized protein</fullName>
    </submittedName>
</protein>
<comment type="caution">
    <text evidence="1">The sequence shown here is derived from an EMBL/GenBank/DDBJ whole genome shotgun (WGS) entry which is preliminary data.</text>
</comment>
<reference evidence="1" key="1">
    <citation type="journal article" date="2014" name="Front. Microbiol.">
        <title>High frequency of phylogenetically diverse reductive dehalogenase-homologous genes in deep subseafloor sedimentary metagenomes.</title>
        <authorList>
            <person name="Kawai M."/>
            <person name="Futagami T."/>
            <person name="Toyoda A."/>
            <person name="Takaki Y."/>
            <person name="Nishi S."/>
            <person name="Hori S."/>
            <person name="Arai W."/>
            <person name="Tsubouchi T."/>
            <person name="Morono Y."/>
            <person name="Uchiyama I."/>
            <person name="Ito T."/>
            <person name="Fujiyama A."/>
            <person name="Inagaki F."/>
            <person name="Takami H."/>
        </authorList>
    </citation>
    <scope>NUCLEOTIDE SEQUENCE</scope>
    <source>
        <strain evidence="1">Expedition CK06-06</strain>
    </source>
</reference>
<organism evidence="1">
    <name type="scientific">marine sediment metagenome</name>
    <dbReference type="NCBI Taxonomy" id="412755"/>
    <lineage>
        <taxon>unclassified sequences</taxon>
        <taxon>metagenomes</taxon>
        <taxon>ecological metagenomes</taxon>
    </lineage>
</organism>
<dbReference type="EMBL" id="BARS01024391">
    <property type="protein sequence ID" value="GAG07311.1"/>
    <property type="molecule type" value="Genomic_DNA"/>
</dbReference>